<dbReference type="AlphaFoldDB" id="A0A0D6MNQ7"/>
<protein>
    <submittedName>
        <fullName evidence="1">Uncharacterized protein</fullName>
    </submittedName>
</protein>
<evidence type="ECO:0000313" key="2">
    <source>
        <dbReference type="Proteomes" id="UP000032679"/>
    </source>
</evidence>
<dbReference type="EMBL" id="BALE01000034">
    <property type="protein sequence ID" value="GAN54918.1"/>
    <property type="molecule type" value="Genomic_DNA"/>
</dbReference>
<organism evidence="1 2">
    <name type="scientific">Tanticharoenia sakaeratensis NBRC 103193</name>
    <dbReference type="NCBI Taxonomy" id="1231623"/>
    <lineage>
        <taxon>Bacteria</taxon>
        <taxon>Pseudomonadati</taxon>
        <taxon>Pseudomonadota</taxon>
        <taxon>Alphaproteobacteria</taxon>
        <taxon>Acetobacterales</taxon>
        <taxon>Acetobacteraceae</taxon>
        <taxon>Tanticharoenia</taxon>
    </lineage>
</organism>
<gene>
    <name evidence="1" type="ORF">Tasa_034_002</name>
</gene>
<sequence length="125" mass="14647">MKYQEEFDRCLLDIHQQHLAGIWWGLFIPEIKDVKKTEDNLKILKEFFVYAMKKNVVLEYSQEKGAPVFSHEEPEVVVEHILADFPLDELPSEDVEKYSEFYGYAAFKHDTWVTLLEGTGYCIPG</sequence>
<proteinExistence type="predicted"/>
<reference evidence="1 2" key="1">
    <citation type="submission" date="2012-10" db="EMBL/GenBank/DDBJ databases">
        <title>Genome sequencing of Tanticharoenia sakaeratensis NBRC 103193.</title>
        <authorList>
            <person name="Azuma Y."/>
            <person name="Hadano H."/>
            <person name="Hirakawa H."/>
            <person name="Matsushita K."/>
        </authorList>
    </citation>
    <scope>NUCLEOTIDE SEQUENCE [LARGE SCALE GENOMIC DNA]</scope>
    <source>
        <strain evidence="1 2">NBRC 103193</strain>
    </source>
</reference>
<dbReference type="Proteomes" id="UP000032679">
    <property type="component" value="Unassembled WGS sequence"/>
</dbReference>
<accession>A0A0D6MNQ7</accession>
<comment type="caution">
    <text evidence="1">The sequence shown here is derived from an EMBL/GenBank/DDBJ whole genome shotgun (WGS) entry which is preliminary data.</text>
</comment>
<dbReference type="RefSeq" id="WP_048849643.1">
    <property type="nucleotide sequence ID" value="NZ_BALE01000034.1"/>
</dbReference>
<name>A0A0D6MNQ7_9PROT</name>
<keyword evidence="2" id="KW-1185">Reference proteome</keyword>
<evidence type="ECO:0000313" key="1">
    <source>
        <dbReference type="EMBL" id="GAN54918.1"/>
    </source>
</evidence>